<dbReference type="PANTHER" id="PTHR18895">
    <property type="entry name" value="HEMK METHYLTRANSFERASE"/>
    <property type="match status" value="1"/>
</dbReference>
<evidence type="ECO:0000256" key="3">
    <source>
        <dbReference type="ARBA" id="ARBA00022691"/>
    </source>
</evidence>
<dbReference type="GO" id="GO:0003676">
    <property type="term" value="F:nucleic acid binding"/>
    <property type="evidence" value="ECO:0007669"/>
    <property type="project" value="InterPro"/>
</dbReference>
<keyword evidence="3 5" id="KW-0949">S-adenosyl-L-methionine</keyword>
<comment type="catalytic activity">
    <reaction evidence="4 5">
        <text>L-glutaminyl-[peptide chain release factor] + S-adenosyl-L-methionine = N(5)-methyl-L-glutaminyl-[peptide chain release factor] + S-adenosyl-L-homocysteine + H(+)</text>
        <dbReference type="Rhea" id="RHEA:42896"/>
        <dbReference type="Rhea" id="RHEA-COMP:10271"/>
        <dbReference type="Rhea" id="RHEA-COMP:10272"/>
        <dbReference type="ChEBI" id="CHEBI:15378"/>
        <dbReference type="ChEBI" id="CHEBI:30011"/>
        <dbReference type="ChEBI" id="CHEBI:57856"/>
        <dbReference type="ChEBI" id="CHEBI:59789"/>
        <dbReference type="ChEBI" id="CHEBI:61891"/>
        <dbReference type="EC" id="2.1.1.297"/>
    </reaction>
</comment>
<comment type="caution">
    <text evidence="5">Lacks conserved residue(s) required for the propagation of feature annotation.</text>
</comment>
<evidence type="ECO:0000256" key="4">
    <source>
        <dbReference type="ARBA" id="ARBA00048391"/>
    </source>
</evidence>
<dbReference type="InterPro" id="IPR007848">
    <property type="entry name" value="Small_mtfrase_dom"/>
</dbReference>
<dbReference type="HAMAP" id="MF_02126">
    <property type="entry name" value="RF_methyltr_PrmC"/>
    <property type="match status" value="1"/>
</dbReference>
<organism evidence="8 9">
    <name type="scientific">Anoxynatronum buryatiense</name>
    <dbReference type="NCBI Taxonomy" id="489973"/>
    <lineage>
        <taxon>Bacteria</taxon>
        <taxon>Bacillati</taxon>
        <taxon>Bacillota</taxon>
        <taxon>Clostridia</taxon>
        <taxon>Eubacteriales</taxon>
        <taxon>Clostridiaceae</taxon>
        <taxon>Anoxynatronum</taxon>
    </lineage>
</organism>
<feature type="domain" description="Release factor glutamine methyltransferase N-terminal" evidence="7">
    <location>
        <begin position="11"/>
        <end position="80"/>
    </location>
</feature>
<keyword evidence="2 5" id="KW-0808">Transferase</keyword>
<evidence type="ECO:0000313" key="8">
    <source>
        <dbReference type="EMBL" id="SMP54942.1"/>
    </source>
</evidence>
<feature type="domain" description="Methyltransferase small" evidence="6">
    <location>
        <begin position="141"/>
        <end position="237"/>
    </location>
</feature>
<evidence type="ECO:0000259" key="7">
    <source>
        <dbReference type="Pfam" id="PF17827"/>
    </source>
</evidence>
<dbReference type="PROSITE" id="PS00092">
    <property type="entry name" value="N6_MTASE"/>
    <property type="match status" value="1"/>
</dbReference>
<dbReference type="EC" id="2.1.1.297" evidence="5"/>
<dbReference type="Gene3D" id="1.10.8.10">
    <property type="entry name" value="DNA helicase RuvA subunit, C-terminal domain"/>
    <property type="match status" value="1"/>
</dbReference>
<dbReference type="Pfam" id="PF17827">
    <property type="entry name" value="PrmC_N"/>
    <property type="match status" value="1"/>
</dbReference>
<evidence type="ECO:0000256" key="2">
    <source>
        <dbReference type="ARBA" id="ARBA00022679"/>
    </source>
</evidence>
<sequence length="326" mass="35642">MKGMGAMTCQEWLKAAEQRLNLEGSTTPRLDAEVLLAHVLQVERIRLHMYPERLLSAEEMQQVSRLVERRLHQEPVAYIIESQEFMGFDFHVNPAVLIPRPETELLVEQVVCWLNRKASDKTTGEQLRAKDNDTMITCSLRGADIGTGSGCIAVSLAKLVPEIMMLAVDLSPAALEVAAENIRRHQLTHRVTPLGGDLLAPVASYLENRALPQCGHDGGGSLDFIVSNPPYINEKDMEALSPSVAAFEPETALAGGADGLDYYRRLAAESPRLLCPGGLLALEIGYDQGSAVVRFLEEQGFMEVKCLPDLAGIDRVVMGIRPGAAE</sequence>
<keyword evidence="1 5" id="KW-0489">Methyltransferase</keyword>
<dbReference type="InterPro" id="IPR050320">
    <property type="entry name" value="N5-glutamine_MTase"/>
</dbReference>
<dbReference type="InterPro" id="IPR029063">
    <property type="entry name" value="SAM-dependent_MTases_sf"/>
</dbReference>
<evidence type="ECO:0000313" key="9">
    <source>
        <dbReference type="Proteomes" id="UP001158066"/>
    </source>
</evidence>
<dbReference type="SUPFAM" id="SSF53335">
    <property type="entry name" value="S-adenosyl-L-methionine-dependent methyltransferases"/>
    <property type="match status" value="1"/>
</dbReference>
<dbReference type="Proteomes" id="UP001158066">
    <property type="component" value="Unassembled WGS sequence"/>
</dbReference>
<name>A0AA45WVW6_9CLOT</name>
<feature type="binding site" evidence="5">
    <location>
        <position position="228"/>
    </location>
    <ligand>
        <name>S-adenosyl-L-methionine</name>
        <dbReference type="ChEBI" id="CHEBI:59789"/>
    </ligand>
</feature>
<dbReference type="GO" id="GO:0032259">
    <property type="term" value="P:methylation"/>
    <property type="evidence" value="ECO:0007669"/>
    <property type="project" value="UniProtKB-KW"/>
</dbReference>
<dbReference type="InterPro" id="IPR004556">
    <property type="entry name" value="HemK-like"/>
</dbReference>
<dbReference type="Gene3D" id="3.40.50.150">
    <property type="entry name" value="Vaccinia Virus protein VP39"/>
    <property type="match status" value="1"/>
</dbReference>
<evidence type="ECO:0000256" key="1">
    <source>
        <dbReference type="ARBA" id="ARBA00022603"/>
    </source>
</evidence>
<dbReference type="InterPro" id="IPR002052">
    <property type="entry name" value="DNA_methylase_N6_adenine_CS"/>
</dbReference>
<dbReference type="Pfam" id="PF05175">
    <property type="entry name" value="MTS"/>
    <property type="match status" value="1"/>
</dbReference>
<comment type="caution">
    <text evidence="8">The sequence shown here is derived from an EMBL/GenBank/DDBJ whole genome shotgun (WGS) entry which is preliminary data.</text>
</comment>
<comment type="similarity">
    <text evidence="5">Belongs to the protein N5-glutamine methyltransferase family. PrmC subfamily.</text>
</comment>
<feature type="binding site" evidence="5">
    <location>
        <begin position="228"/>
        <end position="231"/>
    </location>
    <ligand>
        <name>substrate</name>
    </ligand>
</feature>
<feature type="binding site" evidence="5">
    <location>
        <begin position="146"/>
        <end position="150"/>
    </location>
    <ligand>
        <name>S-adenosyl-L-methionine</name>
        <dbReference type="ChEBI" id="CHEBI:59789"/>
    </ligand>
</feature>
<protein>
    <recommendedName>
        <fullName evidence="5">Release factor glutamine methyltransferase</fullName>
        <shortName evidence="5">RF MTase</shortName>
        <ecNumber evidence="5">2.1.1.297</ecNumber>
    </recommendedName>
    <alternativeName>
        <fullName evidence="5">N5-glutamine methyltransferase PrmC</fullName>
    </alternativeName>
    <alternativeName>
        <fullName evidence="5">Protein-(glutamine-N5) MTase PrmC</fullName>
    </alternativeName>
    <alternativeName>
        <fullName evidence="5">Protein-glutamine N-methyltransferase PrmC</fullName>
    </alternativeName>
</protein>
<accession>A0AA45WVW6</accession>
<comment type="function">
    <text evidence="5">Methylates the class 1 translation termination release factors RF1/PrfA and RF2/PrfB on the glutamine residue of the universally conserved GGQ motif.</text>
</comment>
<dbReference type="NCBIfam" id="TIGR00536">
    <property type="entry name" value="hemK_fam"/>
    <property type="match status" value="1"/>
</dbReference>
<dbReference type="PANTHER" id="PTHR18895:SF74">
    <property type="entry name" value="MTRF1L RELEASE FACTOR GLUTAMINE METHYLTRANSFERASE"/>
    <property type="match status" value="1"/>
</dbReference>
<dbReference type="GO" id="GO:0102559">
    <property type="term" value="F:peptide chain release factor N(5)-glutamine methyltransferase activity"/>
    <property type="evidence" value="ECO:0007669"/>
    <property type="project" value="UniProtKB-EC"/>
</dbReference>
<feature type="binding site" evidence="5">
    <location>
        <position position="169"/>
    </location>
    <ligand>
        <name>S-adenosyl-L-methionine</name>
        <dbReference type="ChEBI" id="CHEBI:59789"/>
    </ligand>
</feature>
<dbReference type="EMBL" id="FXUF01000005">
    <property type="protein sequence ID" value="SMP54942.1"/>
    <property type="molecule type" value="Genomic_DNA"/>
</dbReference>
<evidence type="ECO:0000259" key="6">
    <source>
        <dbReference type="Pfam" id="PF05175"/>
    </source>
</evidence>
<dbReference type="InterPro" id="IPR040758">
    <property type="entry name" value="PrmC_N"/>
</dbReference>
<dbReference type="NCBIfam" id="TIGR03534">
    <property type="entry name" value="RF_mod_PrmC"/>
    <property type="match status" value="1"/>
</dbReference>
<dbReference type="CDD" id="cd02440">
    <property type="entry name" value="AdoMet_MTases"/>
    <property type="match status" value="1"/>
</dbReference>
<keyword evidence="9" id="KW-1185">Reference proteome</keyword>
<dbReference type="AlphaFoldDB" id="A0AA45WVW6"/>
<dbReference type="InterPro" id="IPR019874">
    <property type="entry name" value="RF_methyltr_PrmC"/>
</dbReference>
<evidence type="ECO:0000256" key="5">
    <source>
        <dbReference type="HAMAP-Rule" id="MF_02126"/>
    </source>
</evidence>
<gene>
    <name evidence="5" type="primary">prmC</name>
    <name evidence="8" type="ORF">SAMN06296020_105196</name>
</gene>
<proteinExistence type="inferred from homology"/>
<reference evidence="8" key="1">
    <citation type="submission" date="2017-05" db="EMBL/GenBank/DDBJ databases">
        <authorList>
            <person name="Varghese N."/>
            <person name="Submissions S."/>
        </authorList>
    </citation>
    <scope>NUCLEOTIDE SEQUENCE</scope>
    <source>
        <strain evidence="8">Su22</strain>
    </source>
</reference>